<dbReference type="PANTHER" id="PTHR46401">
    <property type="entry name" value="GLYCOSYLTRANSFERASE WBBK-RELATED"/>
    <property type="match status" value="1"/>
</dbReference>
<keyword evidence="4" id="KW-1185">Reference proteome</keyword>
<gene>
    <name evidence="3" type="ORF">GCM10010979_17820</name>
</gene>
<protein>
    <recommendedName>
        <fullName evidence="2">Glycosyl transferase family 1 domain-containing protein</fullName>
    </recommendedName>
</protein>
<sequence length="495" mass="53933">MAEAAEPLLARLRQGAPHILGHNDVATLSVGALASEIGRSLWANPTGDRLWLALVVMTGSFPEASDVHRLRRSLRASRRDEAMAVLLTSAVRPASADGFGGSAIRIVSDRPVVDVDFCARHGHNSGIQRVVRETLARWAADETKNFELVAWTNRGSAMRELRGDEEARVLEWTSSKRAQASPDSYDDGSVLVVPWNTDVILPEVAREHICSRLATLAQFSGNRVTAVGYDTIPIVSAQDVPYSEANRFAKYLWAVKHMDRVLSISRSAGEEFAGFANALAAQGLVGPQISAIPLPIDTVGADFAAHDDTSALPLVLSVGTQEPRKNQVSLLYAAEQLWREGYAFELMFIGGADAELARDFDNLVDRLKAAGRTVTVHRHATDELLQAAYARARFSAFISLHEGFGLPVGESLAYGTPVLTSNYGSIEEIARDGGCYTVDPRDDEAVLAGLRRMLDDDALIETLLAQLAAREPRTWEDYADELWLAATSEILEKTL</sequence>
<evidence type="ECO:0000256" key="1">
    <source>
        <dbReference type="ARBA" id="ARBA00022679"/>
    </source>
</evidence>
<dbReference type="PANTHER" id="PTHR46401:SF2">
    <property type="entry name" value="GLYCOSYLTRANSFERASE WBBK-RELATED"/>
    <property type="match status" value="1"/>
</dbReference>
<dbReference type="EMBL" id="BMGB01000001">
    <property type="protein sequence ID" value="GGB03575.1"/>
    <property type="molecule type" value="Genomic_DNA"/>
</dbReference>
<reference evidence="3" key="2">
    <citation type="submission" date="2020-09" db="EMBL/GenBank/DDBJ databases">
        <authorList>
            <person name="Sun Q."/>
            <person name="Zhou Y."/>
        </authorList>
    </citation>
    <scope>NUCLEOTIDE SEQUENCE</scope>
    <source>
        <strain evidence="3">CGMCC 1.12813</strain>
    </source>
</reference>
<dbReference type="GO" id="GO:0016757">
    <property type="term" value="F:glycosyltransferase activity"/>
    <property type="evidence" value="ECO:0007669"/>
    <property type="project" value="InterPro"/>
</dbReference>
<organism evidence="3 4">
    <name type="scientific">Conyzicola nivalis</name>
    <dbReference type="NCBI Taxonomy" id="1477021"/>
    <lineage>
        <taxon>Bacteria</taxon>
        <taxon>Bacillati</taxon>
        <taxon>Actinomycetota</taxon>
        <taxon>Actinomycetes</taxon>
        <taxon>Micrococcales</taxon>
        <taxon>Microbacteriaceae</taxon>
        <taxon>Conyzicola</taxon>
    </lineage>
</organism>
<evidence type="ECO:0000259" key="2">
    <source>
        <dbReference type="Pfam" id="PF00534"/>
    </source>
</evidence>
<proteinExistence type="predicted"/>
<dbReference type="AlphaFoldDB" id="A0A916SK94"/>
<name>A0A916SK94_9MICO</name>
<dbReference type="InterPro" id="IPR001296">
    <property type="entry name" value="Glyco_trans_1"/>
</dbReference>
<dbReference type="Proteomes" id="UP000606922">
    <property type="component" value="Unassembled WGS sequence"/>
</dbReference>
<dbReference type="Gene3D" id="3.40.50.2000">
    <property type="entry name" value="Glycogen Phosphorylase B"/>
    <property type="match status" value="1"/>
</dbReference>
<keyword evidence="1" id="KW-0808">Transferase</keyword>
<accession>A0A916SK94</accession>
<dbReference type="SUPFAM" id="SSF53756">
    <property type="entry name" value="UDP-Glycosyltransferase/glycogen phosphorylase"/>
    <property type="match status" value="1"/>
</dbReference>
<reference evidence="3" key="1">
    <citation type="journal article" date="2014" name="Int. J. Syst. Evol. Microbiol.">
        <title>Complete genome sequence of Corynebacterium casei LMG S-19264T (=DSM 44701T), isolated from a smear-ripened cheese.</title>
        <authorList>
            <consortium name="US DOE Joint Genome Institute (JGI-PGF)"/>
            <person name="Walter F."/>
            <person name="Albersmeier A."/>
            <person name="Kalinowski J."/>
            <person name="Ruckert C."/>
        </authorList>
    </citation>
    <scope>NUCLEOTIDE SEQUENCE</scope>
    <source>
        <strain evidence="3">CGMCC 1.12813</strain>
    </source>
</reference>
<dbReference type="RefSeq" id="WP_188510278.1">
    <property type="nucleotide sequence ID" value="NZ_BMGB01000001.1"/>
</dbReference>
<comment type="caution">
    <text evidence="3">The sequence shown here is derived from an EMBL/GenBank/DDBJ whole genome shotgun (WGS) entry which is preliminary data.</text>
</comment>
<dbReference type="Pfam" id="PF00534">
    <property type="entry name" value="Glycos_transf_1"/>
    <property type="match status" value="1"/>
</dbReference>
<feature type="domain" description="Glycosyl transferase family 1" evidence="2">
    <location>
        <begin position="313"/>
        <end position="458"/>
    </location>
</feature>
<evidence type="ECO:0000313" key="3">
    <source>
        <dbReference type="EMBL" id="GGB03575.1"/>
    </source>
</evidence>
<evidence type="ECO:0000313" key="4">
    <source>
        <dbReference type="Proteomes" id="UP000606922"/>
    </source>
</evidence>